<reference evidence="1" key="1">
    <citation type="journal article" date="2021" name="Genome Biol. Evol.">
        <title>A High-Quality Reference Genome for a Parasitic Bivalve with Doubly Uniparental Inheritance (Bivalvia: Unionida).</title>
        <authorList>
            <person name="Smith C.H."/>
        </authorList>
    </citation>
    <scope>NUCLEOTIDE SEQUENCE</scope>
    <source>
        <strain evidence="1">CHS0354</strain>
    </source>
</reference>
<evidence type="ECO:0000313" key="1">
    <source>
        <dbReference type="EMBL" id="KAK3576745.1"/>
    </source>
</evidence>
<reference evidence="1" key="3">
    <citation type="submission" date="2023-05" db="EMBL/GenBank/DDBJ databases">
        <authorList>
            <person name="Smith C.H."/>
        </authorList>
    </citation>
    <scope>NUCLEOTIDE SEQUENCE</scope>
    <source>
        <strain evidence="1">CHS0354</strain>
        <tissue evidence="1">Mantle</tissue>
    </source>
</reference>
<proteinExistence type="predicted"/>
<dbReference type="AlphaFoldDB" id="A0AAE0RP60"/>
<keyword evidence="2" id="KW-1185">Reference proteome</keyword>
<comment type="caution">
    <text evidence="1">The sequence shown here is derived from an EMBL/GenBank/DDBJ whole genome shotgun (WGS) entry which is preliminary data.</text>
</comment>
<organism evidence="1 2">
    <name type="scientific">Potamilus streckersoni</name>
    <dbReference type="NCBI Taxonomy" id="2493646"/>
    <lineage>
        <taxon>Eukaryota</taxon>
        <taxon>Metazoa</taxon>
        <taxon>Spiralia</taxon>
        <taxon>Lophotrochozoa</taxon>
        <taxon>Mollusca</taxon>
        <taxon>Bivalvia</taxon>
        <taxon>Autobranchia</taxon>
        <taxon>Heteroconchia</taxon>
        <taxon>Palaeoheterodonta</taxon>
        <taxon>Unionida</taxon>
        <taxon>Unionoidea</taxon>
        <taxon>Unionidae</taxon>
        <taxon>Ambleminae</taxon>
        <taxon>Lampsilini</taxon>
        <taxon>Potamilus</taxon>
    </lineage>
</organism>
<reference evidence="1" key="2">
    <citation type="journal article" date="2021" name="Genome Biol. Evol.">
        <title>Developing a high-quality reference genome for a parasitic bivalve with doubly uniparental inheritance (Bivalvia: Unionida).</title>
        <authorList>
            <person name="Smith C.H."/>
        </authorList>
    </citation>
    <scope>NUCLEOTIDE SEQUENCE</scope>
    <source>
        <strain evidence="1">CHS0354</strain>
        <tissue evidence="1">Mantle</tissue>
    </source>
</reference>
<protein>
    <submittedName>
        <fullName evidence="1">Uncharacterized protein</fullName>
    </submittedName>
</protein>
<dbReference type="EMBL" id="JAEAOA010000394">
    <property type="protein sequence ID" value="KAK3576745.1"/>
    <property type="molecule type" value="Genomic_DNA"/>
</dbReference>
<name>A0AAE0RP60_9BIVA</name>
<gene>
    <name evidence="1" type="ORF">CHS0354_005584</name>
</gene>
<evidence type="ECO:0000313" key="2">
    <source>
        <dbReference type="Proteomes" id="UP001195483"/>
    </source>
</evidence>
<sequence length="81" mass="9196">MMIKEENDYVHLQLDGQKMGRGTEGMGENRDKGMEWVSILSAKQAGLSPALEKRKMKNLHGQSPLRPPFRSNIRQTNCLLV</sequence>
<dbReference type="Proteomes" id="UP001195483">
    <property type="component" value="Unassembled WGS sequence"/>
</dbReference>
<accession>A0AAE0RP60</accession>